<evidence type="ECO:0000259" key="1">
    <source>
        <dbReference type="Pfam" id="PF03358"/>
    </source>
</evidence>
<dbReference type="InterPro" id="IPR005025">
    <property type="entry name" value="FMN_Rdtase-like_dom"/>
</dbReference>
<dbReference type="PANTHER" id="PTHR30543:SF21">
    <property type="entry name" value="NAD(P)H-DEPENDENT FMN REDUCTASE LOT6"/>
    <property type="match status" value="1"/>
</dbReference>
<reference evidence="2 3" key="1">
    <citation type="submission" date="2019-10" db="EMBL/GenBank/DDBJ databases">
        <title>Georgenia wutianyii sp. nov. and Georgenia yuyongxinii sp. nov. isolated from plateau pika (Ochotona curzoniae) in the Qinghai-Tibet plateau of China.</title>
        <authorList>
            <person name="Tian Z."/>
        </authorList>
    </citation>
    <scope>NUCLEOTIDE SEQUENCE [LARGE SCALE GENOMIC DNA]</scope>
    <source>
        <strain evidence="2 3">JCM 15130</strain>
    </source>
</reference>
<organism evidence="2 3">
    <name type="scientific">Georgenia ruanii</name>
    <dbReference type="NCBI Taxonomy" id="348442"/>
    <lineage>
        <taxon>Bacteria</taxon>
        <taxon>Bacillati</taxon>
        <taxon>Actinomycetota</taxon>
        <taxon>Actinomycetes</taxon>
        <taxon>Micrococcales</taxon>
        <taxon>Bogoriellaceae</taxon>
        <taxon>Georgenia</taxon>
    </lineage>
</organism>
<dbReference type="PANTHER" id="PTHR30543">
    <property type="entry name" value="CHROMATE REDUCTASE"/>
    <property type="match status" value="1"/>
</dbReference>
<keyword evidence="3" id="KW-1185">Reference proteome</keyword>
<sequence length="197" mass="21494">MSSDNPSLLVVVASTRPGRVGIHVGRWIQEAAETHGGFDVRFADLAELALPFMDEPRHPRLRQYEHQHTKDWSAIVDAADAFVFVTPEYNHGYNAALKNALDFLHAEWADKPVGLVSYGGIAAGTRAVQQLKPVLAALRMLPAVEAVNIPFVAKLVQDGALRPTAETTAAATDMLDELARLTGKLRPAREAELELSH</sequence>
<dbReference type="InterPro" id="IPR029039">
    <property type="entry name" value="Flavoprotein-like_sf"/>
</dbReference>
<dbReference type="EMBL" id="WHPD01002740">
    <property type="protein sequence ID" value="MPV89532.1"/>
    <property type="molecule type" value="Genomic_DNA"/>
</dbReference>
<name>A0A7J9UYI7_9MICO</name>
<dbReference type="GO" id="GO:0010181">
    <property type="term" value="F:FMN binding"/>
    <property type="evidence" value="ECO:0007669"/>
    <property type="project" value="TreeGrafter"/>
</dbReference>
<dbReference type="OrthoDB" id="9812295at2"/>
<dbReference type="Proteomes" id="UP000429644">
    <property type="component" value="Unassembled WGS sequence"/>
</dbReference>
<dbReference type="GO" id="GO:0005829">
    <property type="term" value="C:cytosol"/>
    <property type="evidence" value="ECO:0007669"/>
    <property type="project" value="TreeGrafter"/>
</dbReference>
<gene>
    <name evidence="2" type="ORF">GB882_12715</name>
</gene>
<dbReference type="AlphaFoldDB" id="A0A7J9UYI7"/>
<dbReference type="RefSeq" id="WP_152232265.1">
    <property type="nucleotide sequence ID" value="NZ_BAAAOT010000014.1"/>
</dbReference>
<feature type="domain" description="NADPH-dependent FMN reductase-like" evidence="1">
    <location>
        <begin position="7"/>
        <end position="151"/>
    </location>
</feature>
<dbReference type="SUPFAM" id="SSF52218">
    <property type="entry name" value="Flavoproteins"/>
    <property type="match status" value="1"/>
</dbReference>
<dbReference type="InterPro" id="IPR050712">
    <property type="entry name" value="NAD(P)H-dep_reductase"/>
</dbReference>
<proteinExistence type="predicted"/>
<evidence type="ECO:0000313" key="3">
    <source>
        <dbReference type="Proteomes" id="UP000429644"/>
    </source>
</evidence>
<accession>A0A7J9UYI7</accession>
<dbReference type="GO" id="GO:0016491">
    <property type="term" value="F:oxidoreductase activity"/>
    <property type="evidence" value="ECO:0007669"/>
    <property type="project" value="InterPro"/>
</dbReference>
<dbReference type="Gene3D" id="3.40.50.360">
    <property type="match status" value="1"/>
</dbReference>
<comment type="caution">
    <text evidence="2">The sequence shown here is derived from an EMBL/GenBank/DDBJ whole genome shotgun (WGS) entry which is preliminary data.</text>
</comment>
<protein>
    <submittedName>
        <fullName evidence="2">NADPH-dependent FMN reductase</fullName>
    </submittedName>
</protein>
<evidence type="ECO:0000313" key="2">
    <source>
        <dbReference type="EMBL" id="MPV89532.1"/>
    </source>
</evidence>
<dbReference type="Pfam" id="PF03358">
    <property type="entry name" value="FMN_red"/>
    <property type="match status" value="1"/>
</dbReference>